<reference evidence="1" key="1">
    <citation type="submission" date="2019-08" db="EMBL/GenBank/DDBJ databases">
        <authorList>
            <person name="Kucharzyk K."/>
            <person name="Murdoch R.W."/>
            <person name="Higgins S."/>
            <person name="Loffler F."/>
        </authorList>
    </citation>
    <scope>NUCLEOTIDE SEQUENCE</scope>
</reference>
<comment type="caution">
    <text evidence="1">The sequence shown here is derived from an EMBL/GenBank/DDBJ whole genome shotgun (WGS) entry which is preliminary data.</text>
</comment>
<dbReference type="AlphaFoldDB" id="A0A644ZRP0"/>
<gene>
    <name evidence="1" type="ORF">SDC9_89217</name>
</gene>
<dbReference type="Pfam" id="PF14085">
    <property type="entry name" value="DUF4265"/>
    <property type="match status" value="1"/>
</dbReference>
<dbReference type="EMBL" id="VSSQ01009772">
    <property type="protein sequence ID" value="MPM42551.1"/>
    <property type="molecule type" value="Genomic_DNA"/>
</dbReference>
<sequence length="90" mass="10236">MTFRKVVEPSGNSTIQIILIDENLDSQDLRDEFKDLGCESEGAGGNYFVMEIPFEKNYNEIFIKLTELENNGTIGFAEPVISDKHYSEKL</sequence>
<evidence type="ECO:0008006" key="2">
    <source>
        <dbReference type="Google" id="ProtNLM"/>
    </source>
</evidence>
<protein>
    <recommendedName>
        <fullName evidence="2">DUF2179 domain-containing protein</fullName>
    </recommendedName>
</protein>
<dbReference type="InterPro" id="IPR025361">
    <property type="entry name" value="DUF4265"/>
</dbReference>
<accession>A0A644ZRP0</accession>
<evidence type="ECO:0000313" key="1">
    <source>
        <dbReference type="EMBL" id="MPM42551.1"/>
    </source>
</evidence>
<proteinExistence type="predicted"/>
<organism evidence="1">
    <name type="scientific">bioreactor metagenome</name>
    <dbReference type="NCBI Taxonomy" id="1076179"/>
    <lineage>
        <taxon>unclassified sequences</taxon>
        <taxon>metagenomes</taxon>
        <taxon>ecological metagenomes</taxon>
    </lineage>
</organism>
<name>A0A644ZRP0_9ZZZZ</name>